<evidence type="ECO:0000256" key="1">
    <source>
        <dbReference type="SAM" id="SignalP"/>
    </source>
</evidence>
<name>A0A7U2NFF7_FLAPS</name>
<feature type="chain" id="PRO_5030829560" description="Lipoprotein" evidence="1">
    <location>
        <begin position="20"/>
        <end position="371"/>
    </location>
</feature>
<dbReference type="Proteomes" id="UP000596329">
    <property type="component" value="Chromosome"/>
</dbReference>
<dbReference type="RefSeq" id="WP_203096032.1">
    <property type="nucleotide sequence ID" value="NZ_CP059075.1"/>
</dbReference>
<evidence type="ECO:0000313" key="2">
    <source>
        <dbReference type="EMBL" id="QRE04166.1"/>
    </source>
</evidence>
<accession>A0A7U2NFF7</accession>
<dbReference type="EMBL" id="CP059075">
    <property type="protein sequence ID" value="QRE04166.1"/>
    <property type="molecule type" value="Genomic_DNA"/>
</dbReference>
<sequence>MKKLILPAIALALSILGCSSDEQNVYSKPLPDQNLATQTPVTQTPVDNTTVLPQLSDTEMGRRSWASLKPNPEIFYKSVDIEELTTNKAKFTIDFLKQFITIQSMSPSSLINHVFNEEDLRYVVIHDFNYDRRNNKITFKTSYKGIISTLESVITFDSNVYYRHQITINTDYVSKHYMRGIYEDIGGATDELLMYDHNKYSIDYERDSRFKDDYSDYLRFSFEVTDNIRNQVVARLSSDDIRGFKKLDLIGTEMKVFWTPSLVEVVREKILTLRNLNPNDLDLTDRLFGIFESQKWMMRTRIEVNDNQLTWRDDYLSGRGLRRDIYLKSPRFVLESAIRNGNDLKFRIKFEKANDQSITDAYFEFVLQNVM</sequence>
<feature type="signal peptide" evidence="1">
    <location>
        <begin position="1"/>
        <end position="19"/>
    </location>
</feature>
<evidence type="ECO:0000313" key="3">
    <source>
        <dbReference type="Proteomes" id="UP000596329"/>
    </source>
</evidence>
<dbReference type="AlphaFoldDB" id="A0A7U2NFF7"/>
<dbReference type="PROSITE" id="PS51257">
    <property type="entry name" value="PROKAR_LIPOPROTEIN"/>
    <property type="match status" value="1"/>
</dbReference>
<gene>
    <name evidence="2" type="ORF">H0H26_00735</name>
</gene>
<reference evidence="2 3" key="1">
    <citation type="submission" date="2020-07" db="EMBL/GenBank/DDBJ databases">
        <title>Genomic characterization of Flavobacterium psychrophilum strains.</title>
        <authorList>
            <person name="Castillo D."/>
            <person name="Jorgensen J."/>
            <person name="Middelboe M."/>
        </authorList>
    </citation>
    <scope>NUCLEOTIDE SEQUENCE [LARGE SCALE GENOMIC DNA]</scope>
    <source>
        <strain evidence="2 3">FPS-R7</strain>
    </source>
</reference>
<organism evidence="2 3">
    <name type="scientific">Flavobacterium psychrophilum</name>
    <dbReference type="NCBI Taxonomy" id="96345"/>
    <lineage>
        <taxon>Bacteria</taxon>
        <taxon>Pseudomonadati</taxon>
        <taxon>Bacteroidota</taxon>
        <taxon>Flavobacteriia</taxon>
        <taxon>Flavobacteriales</taxon>
        <taxon>Flavobacteriaceae</taxon>
        <taxon>Flavobacterium</taxon>
    </lineage>
</organism>
<keyword evidence="1" id="KW-0732">Signal</keyword>
<protein>
    <recommendedName>
        <fullName evidence="4">Lipoprotein</fullName>
    </recommendedName>
</protein>
<evidence type="ECO:0008006" key="4">
    <source>
        <dbReference type="Google" id="ProtNLM"/>
    </source>
</evidence>
<proteinExistence type="predicted"/>